<keyword evidence="2" id="KW-1133">Transmembrane helix</keyword>
<keyword evidence="2" id="KW-0472">Membrane</keyword>
<dbReference type="EMBL" id="JAQNDN010000023">
    <property type="protein sequence ID" value="MDC0673854.1"/>
    <property type="molecule type" value="Genomic_DNA"/>
</dbReference>
<evidence type="ECO:0000256" key="1">
    <source>
        <dbReference type="SAM" id="MobiDB-lite"/>
    </source>
</evidence>
<evidence type="ECO:0000313" key="3">
    <source>
        <dbReference type="EMBL" id="MDC0673854.1"/>
    </source>
</evidence>
<reference evidence="3 4" key="1">
    <citation type="submission" date="2022-11" db="EMBL/GenBank/DDBJ databases">
        <title>Minimal conservation of predation-associated metabolite biosynthetic gene clusters underscores biosynthetic potential of Myxococcota including descriptions for ten novel species: Archangium lansinium sp. nov., Myxococcus landrumus sp. nov., Nannocystis bai.</title>
        <authorList>
            <person name="Ahearne A."/>
            <person name="Stevens C."/>
            <person name="Dowd S."/>
        </authorList>
    </citation>
    <scope>NUCLEOTIDE SEQUENCE [LARGE SCALE GENOMIC DNA]</scope>
    <source>
        <strain evidence="3 4">NCELM</strain>
    </source>
</reference>
<evidence type="ECO:0008006" key="5">
    <source>
        <dbReference type="Google" id="ProtNLM"/>
    </source>
</evidence>
<proteinExistence type="predicted"/>
<evidence type="ECO:0000256" key="2">
    <source>
        <dbReference type="SAM" id="Phobius"/>
    </source>
</evidence>
<dbReference type="Proteomes" id="UP001217838">
    <property type="component" value="Unassembled WGS sequence"/>
</dbReference>
<feature type="transmembrane region" description="Helical" evidence="2">
    <location>
        <begin position="66"/>
        <end position="89"/>
    </location>
</feature>
<feature type="transmembrane region" description="Helical" evidence="2">
    <location>
        <begin position="191"/>
        <end position="210"/>
    </location>
</feature>
<feature type="transmembrane region" description="Helical" evidence="2">
    <location>
        <begin position="313"/>
        <end position="335"/>
    </location>
</feature>
<accession>A0ABT5BI72</accession>
<feature type="transmembrane region" description="Helical" evidence="2">
    <location>
        <begin position="95"/>
        <end position="115"/>
    </location>
</feature>
<gene>
    <name evidence="3" type="ORF">POL58_39280</name>
</gene>
<name>A0ABT5BI72_9BACT</name>
<keyword evidence="2" id="KW-0812">Transmembrane</keyword>
<feature type="transmembrane region" description="Helical" evidence="2">
    <location>
        <begin position="159"/>
        <end position="179"/>
    </location>
</feature>
<feature type="compositionally biased region" description="Basic and acidic residues" evidence="1">
    <location>
        <begin position="125"/>
        <end position="143"/>
    </location>
</feature>
<dbReference type="RefSeq" id="WP_272007480.1">
    <property type="nucleotide sequence ID" value="NZ_JAQNDN010000023.1"/>
</dbReference>
<sequence>MPDPSSACHNHHDRPPVARCSLCSAAMCDECWRFRVGGRGATPNACDRPACVPCAYVASSHRSRRLALAFAFVTLAAGSAPLVALRWQLWPDFKISLGVFALVVLLVFAFLLHSASEPSRPVQPRGEHEAADDGHAMDGAEHPLRGRGRRVVSALSPKLSGTTAAVVAGLAFALTAVLLPHALALPRWLEIEAILAAWWALSTLAFAALLHRGFHLVDDWVYFAPWNRPREGKGSASGCGDGCSGADFPGGDGEGCLIAVVIAVLALLLFGAAWLLVEIAGPLLFLLIYLLVTRALARVARDRHDCKGELARSLAWGAVWATIYLLPLAILAYAIHTALQPS</sequence>
<feature type="region of interest" description="Disordered" evidence="1">
    <location>
        <begin position="117"/>
        <end position="143"/>
    </location>
</feature>
<feature type="transmembrane region" description="Helical" evidence="2">
    <location>
        <begin position="256"/>
        <end position="277"/>
    </location>
</feature>
<organism evidence="3 4">
    <name type="scientific">Nannocystis radixulma</name>
    <dbReference type="NCBI Taxonomy" id="2995305"/>
    <lineage>
        <taxon>Bacteria</taxon>
        <taxon>Pseudomonadati</taxon>
        <taxon>Myxococcota</taxon>
        <taxon>Polyangia</taxon>
        <taxon>Nannocystales</taxon>
        <taxon>Nannocystaceae</taxon>
        <taxon>Nannocystis</taxon>
    </lineage>
</organism>
<evidence type="ECO:0000313" key="4">
    <source>
        <dbReference type="Proteomes" id="UP001217838"/>
    </source>
</evidence>
<protein>
    <recommendedName>
        <fullName evidence="5">B box-type domain-containing protein</fullName>
    </recommendedName>
</protein>
<keyword evidence="4" id="KW-1185">Reference proteome</keyword>
<comment type="caution">
    <text evidence="3">The sequence shown here is derived from an EMBL/GenBank/DDBJ whole genome shotgun (WGS) entry which is preliminary data.</text>
</comment>